<protein>
    <recommendedName>
        <fullName evidence="1">DUF6973 domain-containing protein</fullName>
    </recommendedName>
</protein>
<dbReference type="InterPro" id="IPR054246">
    <property type="entry name" value="DUF6973"/>
</dbReference>
<evidence type="ECO:0000313" key="2">
    <source>
        <dbReference type="EMBL" id="MBT1690673.1"/>
    </source>
</evidence>
<evidence type="ECO:0000313" key="3">
    <source>
        <dbReference type="Proteomes" id="UP001319180"/>
    </source>
</evidence>
<dbReference type="Pfam" id="PF22322">
    <property type="entry name" value="DUF6973"/>
    <property type="match status" value="1"/>
</dbReference>
<proteinExistence type="predicted"/>
<accession>A0AAP2DF33</accession>
<dbReference type="RefSeq" id="WP_254094353.1">
    <property type="nucleotide sequence ID" value="NZ_JAHESC010000079.1"/>
</dbReference>
<sequence length="361" mass="39847">MVTPYYRFIHLCLFLLVCACSNDDENIKDTPADPVGPIPGDEFAAAPVPTYQEVLTAYESVTADDPSLLEDEAKLARAMFDWVDDHANGRLAQGQETGSYFNLTTRLTLEEWKVVMTNPIDAYNVISTVAPSLEAAETEYPCDSDVSFRDGKADAVRHAYWNILMAFSADEAFAEAFSTAHESAATEPNASKMDLHNNKFGLALKARYPDATPEQLLILLTQQKFFFLEDPNAAIPEEANDALVYFRGKRLYDGEMSGIITNPDSGGPWDITISFNQCGDHVRGQYTIVRGEAIQKRRFSGAVDENNTLTLDVSAPYVFENPNGMPYCANMTMRLTGTTATLEGNWTSSNCYLGGVLDLSK</sequence>
<feature type="domain" description="DUF6973" evidence="1">
    <location>
        <begin position="113"/>
        <end position="221"/>
    </location>
</feature>
<keyword evidence="3" id="KW-1185">Reference proteome</keyword>
<comment type="caution">
    <text evidence="2">The sequence shown here is derived from an EMBL/GenBank/DDBJ whole genome shotgun (WGS) entry which is preliminary data.</text>
</comment>
<organism evidence="2 3">
    <name type="scientific">Dawidia soli</name>
    <dbReference type="NCBI Taxonomy" id="2782352"/>
    <lineage>
        <taxon>Bacteria</taxon>
        <taxon>Pseudomonadati</taxon>
        <taxon>Bacteroidota</taxon>
        <taxon>Cytophagia</taxon>
        <taxon>Cytophagales</taxon>
        <taxon>Chryseotaleaceae</taxon>
        <taxon>Dawidia</taxon>
    </lineage>
</organism>
<dbReference type="PROSITE" id="PS51257">
    <property type="entry name" value="PROKAR_LIPOPROTEIN"/>
    <property type="match status" value="1"/>
</dbReference>
<dbReference type="Proteomes" id="UP001319180">
    <property type="component" value="Unassembled WGS sequence"/>
</dbReference>
<reference evidence="2 3" key="1">
    <citation type="submission" date="2021-05" db="EMBL/GenBank/DDBJ databases">
        <title>A Polyphasic approach of four new species of the genus Ohtaekwangia: Ohtaekwangia histidinii sp. nov., Ohtaekwangia cretensis sp. nov., Ohtaekwangia indiensis sp. nov., Ohtaekwangia reichenbachii sp. nov. from diverse environment.</title>
        <authorList>
            <person name="Octaviana S."/>
        </authorList>
    </citation>
    <scope>NUCLEOTIDE SEQUENCE [LARGE SCALE GENOMIC DNA]</scope>
    <source>
        <strain evidence="2 3">PWU37</strain>
    </source>
</reference>
<name>A0AAP2DF33_9BACT</name>
<evidence type="ECO:0000259" key="1">
    <source>
        <dbReference type="Pfam" id="PF22322"/>
    </source>
</evidence>
<dbReference type="AlphaFoldDB" id="A0AAP2DF33"/>
<dbReference type="EMBL" id="JAHESC010000079">
    <property type="protein sequence ID" value="MBT1690673.1"/>
    <property type="molecule type" value="Genomic_DNA"/>
</dbReference>
<gene>
    <name evidence="2" type="ORF">KK078_29180</name>
</gene>